<dbReference type="InterPro" id="IPR003788">
    <property type="entry name" value="NDUFAF7"/>
</dbReference>
<accession>C5T9J5</accession>
<dbReference type="Gene3D" id="3.40.50.12710">
    <property type="match status" value="1"/>
</dbReference>
<protein>
    <recommendedName>
        <fullName evidence="5">SAM-dependent methyltransferase</fullName>
    </recommendedName>
</protein>
<dbReference type="PANTHER" id="PTHR12049:SF7">
    <property type="entry name" value="PROTEIN ARGININE METHYLTRANSFERASE NDUFAF7, MITOCHONDRIAL"/>
    <property type="match status" value="1"/>
</dbReference>
<dbReference type="InterPro" id="IPR029063">
    <property type="entry name" value="SAM-dependent_MTases_sf"/>
</dbReference>
<sequence length="376" mass="40692">MWGTMRAVTKRPDSLTTALQTHIAQAIAAAGGWIGFDRFMALALYTPGLGYYANDSTKFGTMPESGSDFVTAPELTPLFGQTLAEQVAEALAQTGTHEVWEFGAGSGALALQLLDALGDRVHRYTIVDLSGSLRARQQALLARHAHKLQWVDALPAQFEGVVVGNEVLDAMPVQLLARQGGQEGGAWHERGVALGDGGAFVWADRPTSLRPPVEIEGPHDYLTEIHAQGEAFIRTLADRLVRGAIFLLDYGFGESEYYHPQRAMGTVMCHQAHQADDNPLVSVGLKDITAHVNFTAMALAAQEAGLEVLGYTTQAHFLINCGLLQKMEQLPQAARANAVKLIMEHEMGELFKVLALAKGASWNVLGFAQGDRSHRL</sequence>
<reference evidence="3 4" key="1">
    <citation type="submission" date="2009-05" db="EMBL/GenBank/DDBJ databases">
        <title>The draft genome of Acidovorax delafieldii 2AN.</title>
        <authorList>
            <consortium name="US DOE Joint Genome Institute (JGI-PGF)"/>
            <person name="Lucas S."/>
            <person name="Copeland A."/>
            <person name="Lapidus A."/>
            <person name="Glavina del Rio T."/>
            <person name="Tice H."/>
            <person name="Bruce D."/>
            <person name="Goodwin L."/>
            <person name="Pitluck S."/>
            <person name="Larimer F."/>
            <person name="Land M.L."/>
            <person name="Hauser L."/>
            <person name="Shelobolina E.S."/>
            <person name="Picardal F."/>
            <person name="Roden E."/>
            <person name="Emerson D."/>
        </authorList>
    </citation>
    <scope>NUCLEOTIDE SEQUENCE [LARGE SCALE GENOMIC DNA]</scope>
    <source>
        <strain evidence="3 4">2AN</strain>
    </source>
</reference>
<dbReference type="GO" id="GO:0032259">
    <property type="term" value="P:methylation"/>
    <property type="evidence" value="ECO:0007669"/>
    <property type="project" value="UniProtKB-KW"/>
</dbReference>
<dbReference type="Pfam" id="PF02636">
    <property type="entry name" value="Methyltransf_28"/>
    <property type="match status" value="1"/>
</dbReference>
<dbReference type="PATRIC" id="fig|573060.9.peg.1421"/>
<dbReference type="InterPro" id="IPR038375">
    <property type="entry name" value="NDUFAF7_sf"/>
</dbReference>
<dbReference type="SUPFAM" id="SSF53335">
    <property type="entry name" value="S-adenosyl-L-methionine-dependent methyltransferases"/>
    <property type="match status" value="1"/>
</dbReference>
<evidence type="ECO:0008006" key="5">
    <source>
        <dbReference type="Google" id="ProtNLM"/>
    </source>
</evidence>
<dbReference type="GO" id="GO:0035243">
    <property type="term" value="F:protein-arginine omega-N symmetric methyltransferase activity"/>
    <property type="evidence" value="ECO:0007669"/>
    <property type="project" value="TreeGrafter"/>
</dbReference>
<gene>
    <name evidence="3" type="ORF">AcdelDRAFT_3575</name>
</gene>
<evidence type="ECO:0000313" key="4">
    <source>
        <dbReference type="Proteomes" id="UP000003856"/>
    </source>
</evidence>
<comment type="caution">
    <text evidence="3">The sequence shown here is derived from an EMBL/GenBank/DDBJ whole genome shotgun (WGS) entry which is preliminary data.</text>
</comment>
<organism evidence="3 4">
    <name type="scientific">Acidovorax delafieldii 2AN</name>
    <dbReference type="NCBI Taxonomy" id="573060"/>
    <lineage>
        <taxon>Bacteria</taxon>
        <taxon>Pseudomonadati</taxon>
        <taxon>Pseudomonadota</taxon>
        <taxon>Betaproteobacteria</taxon>
        <taxon>Burkholderiales</taxon>
        <taxon>Comamonadaceae</taxon>
        <taxon>Acidovorax</taxon>
    </lineage>
</organism>
<dbReference type="EMBL" id="ACQT01000195">
    <property type="protein sequence ID" value="EER58856.1"/>
    <property type="molecule type" value="Genomic_DNA"/>
</dbReference>
<evidence type="ECO:0000313" key="3">
    <source>
        <dbReference type="EMBL" id="EER58856.1"/>
    </source>
</evidence>
<proteinExistence type="predicted"/>
<keyword evidence="1" id="KW-0489">Methyltransferase</keyword>
<dbReference type="Proteomes" id="UP000003856">
    <property type="component" value="Unassembled WGS sequence"/>
</dbReference>
<evidence type="ECO:0000256" key="2">
    <source>
        <dbReference type="ARBA" id="ARBA00022679"/>
    </source>
</evidence>
<dbReference type="PANTHER" id="PTHR12049">
    <property type="entry name" value="PROTEIN ARGININE METHYLTRANSFERASE NDUFAF7, MITOCHONDRIAL"/>
    <property type="match status" value="1"/>
</dbReference>
<name>C5T9J5_ACIDE</name>
<evidence type="ECO:0000256" key="1">
    <source>
        <dbReference type="ARBA" id="ARBA00022603"/>
    </source>
</evidence>
<keyword evidence="2" id="KW-0808">Transferase</keyword>
<dbReference type="AlphaFoldDB" id="C5T9J5"/>
<keyword evidence="4" id="KW-1185">Reference proteome</keyword>